<comment type="subcellular location">
    <subcellularLocation>
        <location evidence="8">Cytoplasm</location>
    </subcellularLocation>
</comment>
<feature type="region of interest" description="Disordered" evidence="11">
    <location>
        <begin position="151"/>
        <end position="204"/>
    </location>
</feature>
<dbReference type="HAMAP" id="MF_03008">
    <property type="entry name" value="eIF3i"/>
    <property type="match status" value="1"/>
</dbReference>
<keyword evidence="2 8" id="KW-0963">Cytoplasm</keyword>
<dbReference type="FunFam" id="2.130.10.10:FF:000127">
    <property type="entry name" value="Eukaryotic translation initiation factor 3 subunit I"/>
    <property type="match status" value="1"/>
</dbReference>
<evidence type="ECO:0000256" key="8">
    <source>
        <dbReference type="HAMAP-Rule" id="MF_03008"/>
    </source>
</evidence>
<dbReference type="Pfam" id="PF09728">
    <property type="entry name" value="Taxilin"/>
    <property type="match status" value="1"/>
</dbReference>
<evidence type="ECO:0000256" key="2">
    <source>
        <dbReference type="ARBA" id="ARBA00022490"/>
    </source>
</evidence>
<evidence type="ECO:0000313" key="12">
    <source>
        <dbReference type="EMBL" id="KAK1880156.1"/>
    </source>
</evidence>
<keyword evidence="13" id="KW-1185">Reference proteome</keyword>
<feature type="compositionally biased region" description="Gly residues" evidence="11">
    <location>
        <begin position="174"/>
        <end position="190"/>
    </location>
</feature>
<feature type="compositionally biased region" description="Low complexity" evidence="11">
    <location>
        <begin position="52"/>
        <end position="109"/>
    </location>
</feature>
<evidence type="ECO:0000256" key="3">
    <source>
        <dbReference type="ARBA" id="ARBA00022540"/>
    </source>
</evidence>
<feature type="compositionally biased region" description="Pro residues" evidence="11">
    <location>
        <begin position="473"/>
        <end position="487"/>
    </location>
</feature>
<feature type="region of interest" description="Disordered" evidence="11">
    <location>
        <begin position="461"/>
        <end position="504"/>
    </location>
</feature>
<dbReference type="GO" id="GO:0019905">
    <property type="term" value="F:syntaxin binding"/>
    <property type="evidence" value="ECO:0007669"/>
    <property type="project" value="InterPro"/>
</dbReference>
<dbReference type="Gene3D" id="2.130.10.10">
    <property type="entry name" value="YVTN repeat-like/Quinoprotein amine dehydrogenase"/>
    <property type="match status" value="1"/>
</dbReference>
<feature type="region of interest" description="Disordered" evidence="11">
    <location>
        <begin position="1"/>
        <end position="132"/>
    </location>
</feature>
<dbReference type="PANTHER" id="PTHR16127:SF12">
    <property type="entry name" value="ALPHA-TAXILIN"/>
    <property type="match status" value="1"/>
</dbReference>
<keyword evidence="6 8" id="KW-0648">Protein biosynthesis</keyword>
<dbReference type="PROSITE" id="PS50082">
    <property type="entry name" value="WD_REPEATS_2"/>
    <property type="match status" value="4"/>
</dbReference>
<dbReference type="InterPro" id="IPR026183">
    <property type="entry name" value="Taxilin_fam"/>
</dbReference>
<feature type="compositionally biased region" description="Polar residues" evidence="11">
    <location>
        <begin position="152"/>
        <end position="162"/>
    </location>
</feature>
<feature type="repeat" description="WD" evidence="9">
    <location>
        <begin position="783"/>
        <end position="813"/>
    </location>
</feature>
<dbReference type="GO" id="GO:0033290">
    <property type="term" value="C:eukaryotic 48S preinitiation complex"/>
    <property type="evidence" value="ECO:0007669"/>
    <property type="project" value="UniProtKB-UniRule"/>
</dbReference>
<comment type="function">
    <text evidence="7">Component of the eukaryotic translation initiation factor 3 (eIF-3) complex, which is required for several steps in the initiation of protein synthesis. The eIF-3 complex associates with the 40S ribosome and facilitates the recruitment of eIF-1, eIF-1A, eIF-2:GTP:methionyl-tRNAi and eIF-5 to form the 43S pre-initiation complex (43S PIC). The eIF-3 complex stimulates mRNA recruitment to the 43S PIC and scanning of the mRNA for AUG recognition. The eIF-3 complex is also required for disassembly and recycling of post-termination ribosomal complexes and subsequently prevents premature joining of the 40S and 60S ribosomal subunits prior to initiation. The eIF-3 complex specifically targets and initiates translation of a subset of mRNAs involved in cell proliferation, including cell cycling, differentiation and apoptosis, and uses different modes of RNA stem-loop binding to exert either translational activation or repression.</text>
</comment>
<evidence type="ECO:0000256" key="4">
    <source>
        <dbReference type="ARBA" id="ARBA00022574"/>
    </source>
</evidence>
<keyword evidence="4 9" id="KW-0853">WD repeat</keyword>
<evidence type="ECO:0000256" key="6">
    <source>
        <dbReference type="ARBA" id="ARBA00022917"/>
    </source>
</evidence>
<dbReference type="InterPro" id="IPR027525">
    <property type="entry name" value="eIF3i"/>
</dbReference>
<dbReference type="InterPro" id="IPR015943">
    <property type="entry name" value="WD40/YVTN_repeat-like_dom_sf"/>
</dbReference>
<keyword evidence="10" id="KW-0175">Coiled coil</keyword>
<reference evidence="12" key="1">
    <citation type="submission" date="2023-04" db="EMBL/GenBank/DDBJ databases">
        <title>Chromosome-level genome of Chaenocephalus aceratus.</title>
        <authorList>
            <person name="Park H."/>
        </authorList>
    </citation>
    <scope>NUCLEOTIDE SEQUENCE</scope>
    <source>
        <strain evidence="12">DE</strain>
        <tissue evidence="12">Muscle</tissue>
    </source>
</reference>
<dbReference type="EMBL" id="JASDAP010000025">
    <property type="protein sequence ID" value="KAK1880156.1"/>
    <property type="molecule type" value="Genomic_DNA"/>
</dbReference>
<dbReference type="SMART" id="SM00320">
    <property type="entry name" value="WD40"/>
    <property type="match status" value="6"/>
</dbReference>
<comment type="caution">
    <text evidence="12">The sequence shown here is derived from an EMBL/GenBank/DDBJ whole genome shotgun (WGS) entry which is preliminary data.</text>
</comment>
<feature type="repeat" description="WD" evidence="9">
    <location>
        <begin position="550"/>
        <end position="591"/>
    </location>
</feature>
<dbReference type="AlphaFoldDB" id="A0AAD9BBI0"/>
<feature type="repeat" description="WD" evidence="9">
    <location>
        <begin position="508"/>
        <end position="549"/>
    </location>
</feature>
<proteinExistence type="inferred from homology"/>
<dbReference type="GO" id="GO:0001732">
    <property type="term" value="P:formation of cytoplasmic translation initiation complex"/>
    <property type="evidence" value="ECO:0007669"/>
    <property type="project" value="UniProtKB-UniRule"/>
</dbReference>
<protein>
    <recommendedName>
        <fullName evidence="8">Eukaryotic translation initiation factor 3 subunit I</fullName>
        <shortName evidence="8">eIF3i</shortName>
    </recommendedName>
    <alternativeName>
        <fullName evidence="8">Eukaryotic translation initiation factor 3 subunit 2</fullName>
    </alternativeName>
    <alternativeName>
        <fullName evidence="8">eIF-3-beta</fullName>
    </alternativeName>
    <alternativeName>
        <fullName evidence="8">eIF3 p36</fullName>
    </alternativeName>
</protein>
<evidence type="ECO:0000256" key="5">
    <source>
        <dbReference type="ARBA" id="ARBA00022737"/>
    </source>
</evidence>
<organism evidence="12 13">
    <name type="scientific">Dissostichus eleginoides</name>
    <name type="common">Patagonian toothfish</name>
    <name type="synonym">Dissostichus amissus</name>
    <dbReference type="NCBI Taxonomy" id="100907"/>
    <lineage>
        <taxon>Eukaryota</taxon>
        <taxon>Metazoa</taxon>
        <taxon>Chordata</taxon>
        <taxon>Craniata</taxon>
        <taxon>Vertebrata</taxon>
        <taxon>Euteleostomi</taxon>
        <taxon>Actinopterygii</taxon>
        <taxon>Neopterygii</taxon>
        <taxon>Teleostei</taxon>
        <taxon>Neoteleostei</taxon>
        <taxon>Acanthomorphata</taxon>
        <taxon>Eupercaria</taxon>
        <taxon>Perciformes</taxon>
        <taxon>Notothenioidei</taxon>
        <taxon>Nototheniidae</taxon>
        <taxon>Dissostichus</taxon>
    </lineage>
</organism>
<comment type="function">
    <text evidence="8">Component of the eukaryotic translation initiation factor 3 (eIF-3) complex, which is involved in protein synthesis of a specialized repertoire of mRNAs and, together with other initiation factors, stimulates binding of mRNA and methionyl-tRNAi to the 40S ribosome. The eIF-3 complex specifically targets and initiates translation of a subset of mRNAs involved in cell proliferation.</text>
</comment>
<accession>A0AAD9BBI0</accession>
<dbReference type="PROSITE" id="PS50294">
    <property type="entry name" value="WD_REPEATS_REGION"/>
    <property type="match status" value="2"/>
</dbReference>
<feature type="repeat" description="WD" evidence="9">
    <location>
        <begin position="686"/>
        <end position="727"/>
    </location>
</feature>
<dbReference type="Pfam" id="PF24805">
    <property type="entry name" value="EIF3I"/>
    <property type="match status" value="1"/>
</dbReference>
<dbReference type="GO" id="GO:0005852">
    <property type="term" value="C:eukaryotic translation initiation factor 3 complex"/>
    <property type="evidence" value="ECO:0007669"/>
    <property type="project" value="UniProtKB-UniRule"/>
</dbReference>
<evidence type="ECO:0000256" key="7">
    <source>
        <dbReference type="ARBA" id="ARBA00057041"/>
    </source>
</evidence>
<keyword evidence="5" id="KW-0677">Repeat</keyword>
<keyword evidence="3 8" id="KW-0396">Initiation factor</keyword>
<dbReference type="GO" id="GO:0003743">
    <property type="term" value="F:translation initiation factor activity"/>
    <property type="evidence" value="ECO:0007669"/>
    <property type="project" value="UniProtKB-UniRule"/>
</dbReference>
<sequence length="827" mass="92634">MKKQDTEESATQGSEDPATAGGMEAPAAAQDNLDSPKESEVQTPQTESLPEDTQLQTDTPQLTDTPPHDTSPQLTDTPPQDTPPQDTSPQTDTPQLTDTPPQDTPTKTDTPQEDEAGSEVAEATLSQSDMAEALSRQLEDILSIYCRESLSEDGSTVPNGQSHGPVLNGLTSERGGGGKPEGKVNGAGNGGEKEQKKPQDKKKVKGLGKEITLLMQTLNTLSTPDEKLAGLCKKYAELLEEHRNTTKQMRVLQKKQNQVVQEKDNLRTEHSKAILARSKLESLCRELQRHNRTLKHIDKVVKHKDLQQQLVDAKLQQAQELLKESEERHDREKHFLLKEAVESQRMCELMKQQEVHLKQQLSLYTEKFEEFQSTLSKSNEVFTTFKQEMEKMTKKIKKLEKETAMYRSRWESSNKALLEMAEEKSVRDRDFEALQGKVQRLDKLRRALKVERNELNKKVQNLTCPEGGAAGAPPQPQGRTPPLPPPRTLSLPRTLPPAPTPATRPILLQGHERSITQIKYNREGDLLFSVAKDTVTNVWYSVNGERLGTYNGHTGAVWCVDCDWDTKNVLTGSADNSCRLWDCQTGKQLALLETNSAVRTCGFDYSGNIIMFSTDKQMGYQCFLNFFDLRDPQQIEDNQPYQSIPCNDHKITSAAWGPLGEFVIAGHENGEFNQFSAKDGEILKKVKEHTKQINDLQTSVDLTMFISASKDNTAKLFDSATMDHIKTFRTERPVNSAAISPIMDHVVMGGGQEAMEVTTTSTRIGKFEARFFHACYEEEFGRVKGHFGPINCVAFHPDGKSYASGGEDGYTRIHCFDPQYFDFELEA</sequence>
<dbReference type="PANTHER" id="PTHR16127">
    <property type="entry name" value="TAXILIN"/>
    <property type="match status" value="1"/>
</dbReference>
<dbReference type="InterPro" id="IPR001680">
    <property type="entry name" value="WD40_rpt"/>
</dbReference>
<evidence type="ECO:0000256" key="11">
    <source>
        <dbReference type="SAM" id="MobiDB-lite"/>
    </source>
</evidence>
<dbReference type="GO" id="GO:0016282">
    <property type="term" value="C:eukaryotic 43S preinitiation complex"/>
    <property type="evidence" value="ECO:0007669"/>
    <property type="project" value="UniProtKB-UniRule"/>
</dbReference>
<feature type="coiled-coil region" evidence="10">
    <location>
        <begin position="235"/>
        <end position="269"/>
    </location>
</feature>
<comment type="similarity">
    <text evidence="1">Belongs to the taxilin family.</text>
</comment>
<feature type="compositionally biased region" description="Low complexity" evidence="11">
    <location>
        <begin position="17"/>
        <end position="29"/>
    </location>
</feature>
<evidence type="ECO:0000256" key="9">
    <source>
        <dbReference type="PROSITE-ProRule" id="PRU00221"/>
    </source>
</evidence>
<evidence type="ECO:0000313" key="13">
    <source>
        <dbReference type="Proteomes" id="UP001228049"/>
    </source>
</evidence>
<evidence type="ECO:0000256" key="10">
    <source>
        <dbReference type="SAM" id="Coils"/>
    </source>
</evidence>
<dbReference type="Proteomes" id="UP001228049">
    <property type="component" value="Unassembled WGS sequence"/>
</dbReference>
<gene>
    <name evidence="8" type="primary">EIF3I</name>
    <name evidence="8" type="synonym">EIF3S2</name>
    <name evidence="12" type="ORF">KUDE01_025685</name>
</gene>
<evidence type="ECO:0000256" key="1">
    <source>
        <dbReference type="ARBA" id="ARBA00009550"/>
    </source>
</evidence>
<dbReference type="SUPFAM" id="SSF50978">
    <property type="entry name" value="WD40 repeat-like"/>
    <property type="match status" value="1"/>
</dbReference>
<comment type="subunit">
    <text evidence="8">Component of the eukaryotic translation initiation factor 3 (eIF-3) complex, which is composed of 13 subunits: EIF3A, EIF3B, EIF3C, EIF3D, EIF3E, EIF3F, EIF3G, EIF3H, EIF3I, EIF3J, EIF3K, EIF3L and EIF3M.</text>
</comment>
<dbReference type="InterPro" id="IPR036322">
    <property type="entry name" value="WD40_repeat_dom_sf"/>
</dbReference>
<feature type="coiled-coil region" evidence="10">
    <location>
        <begin position="382"/>
        <end position="461"/>
    </location>
</feature>
<name>A0AAD9BBI0_DISEL</name>
<comment type="similarity">
    <text evidence="8">Belongs to the eIF-3 subunit I family.</text>
</comment>